<dbReference type="EMBL" id="HACG01004579">
    <property type="protein sequence ID" value="CEK51444.1"/>
    <property type="molecule type" value="Transcribed_RNA"/>
</dbReference>
<evidence type="ECO:0000256" key="4">
    <source>
        <dbReference type="ARBA" id="ARBA00022837"/>
    </source>
</evidence>
<proteinExistence type="predicted"/>
<dbReference type="Pfam" id="PF00028">
    <property type="entry name" value="Cadherin"/>
    <property type="match status" value="1"/>
</dbReference>
<evidence type="ECO:0000256" key="8">
    <source>
        <dbReference type="PROSITE-ProRule" id="PRU00043"/>
    </source>
</evidence>
<dbReference type="PANTHER" id="PTHR24025">
    <property type="entry name" value="DESMOGLEIN FAMILY MEMBER"/>
    <property type="match status" value="1"/>
</dbReference>
<evidence type="ECO:0000259" key="9">
    <source>
        <dbReference type="PROSITE" id="PS50268"/>
    </source>
</evidence>
<evidence type="ECO:0000256" key="7">
    <source>
        <dbReference type="ARBA" id="ARBA00023136"/>
    </source>
</evidence>
<comment type="subcellular location">
    <subcellularLocation>
        <location evidence="1">Membrane</location>
    </subcellularLocation>
</comment>
<dbReference type="GO" id="GO:0005911">
    <property type="term" value="C:cell-cell junction"/>
    <property type="evidence" value="ECO:0007669"/>
    <property type="project" value="TreeGrafter"/>
</dbReference>
<evidence type="ECO:0000313" key="10">
    <source>
        <dbReference type="EMBL" id="CEK51444.1"/>
    </source>
</evidence>
<dbReference type="PROSITE" id="PS50268">
    <property type="entry name" value="CADHERIN_2"/>
    <property type="match status" value="1"/>
</dbReference>
<feature type="non-terminal residue" evidence="10">
    <location>
        <position position="1"/>
    </location>
</feature>
<dbReference type="Gene3D" id="2.60.40.60">
    <property type="entry name" value="Cadherins"/>
    <property type="match status" value="2"/>
</dbReference>
<evidence type="ECO:0000256" key="2">
    <source>
        <dbReference type="ARBA" id="ARBA00022692"/>
    </source>
</evidence>
<keyword evidence="2" id="KW-0812">Transmembrane</keyword>
<dbReference type="AlphaFoldDB" id="A0A0B6Y5P0"/>
<name>A0A0B6Y5P0_9EUPU</name>
<dbReference type="PANTHER" id="PTHR24025:SF23">
    <property type="entry name" value="NEURAL-CADHERIN"/>
    <property type="match status" value="1"/>
</dbReference>
<sequence length="115" mass="12695">VTYSLMEDYDFQKFAIDVITGEVSTKLVFDYEAERSVHLYNLTIIATDGGNNFDKADVTIRVADRDEYDPTLSGSEYNFEVPGSAKAGDFVGQVLASDRDGGEAGRLVYSFLENS</sequence>
<keyword evidence="4 8" id="KW-0106">Calcium</keyword>
<feature type="non-terminal residue" evidence="10">
    <location>
        <position position="115"/>
    </location>
</feature>
<reference evidence="10" key="1">
    <citation type="submission" date="2014-12" db="EMBL/GenBank/DDBJ databases">
        <title>Insight into the proteome of Arion vulgaris.</title>
        <authorList>
            <person name="Aradska J."/>
            <person name="Bulat T."/>
            <person name="Smidak R."/>
            <person name="Sarate P."/>
            <person name="Gangsoo J."/>
            <person name="Sialana F."/>
            <person name="Bilban M."/>
            <person name="Lubec G."/>
        </authorList>
    </citation>
    <scope>NUCLEOTIDE SEQUENCE</scope>
    <source>
        <tissue evidence="10">Skin</tissue>
    </source>
</reference>
<dbReference type="CDD" id="cd11304">
    <property type="entry name" value="Cadherin_repeat"/>
    <property type="match status" value="2"/>
</dbReference>
<gene>
    <name evidence="10" type="primary">ORF13429</name>
</gene>
<keyword evidence="6" id="KW-1133">Transmembrane helix</keyword>
<keyword evidence="5" id="KW-0130">Cell adhesion</keyword>
<dbReference type="GO" id="GO:0016020">
    <property type="term" value="C:membrane"/>
    <property type="evidence" value="ECO:0007669"/>
    <property type="project" value="UniProtKB-SubCell"/>
</dbReference>
<dbReference type="SUPFAM" id="SSF49313">
    <property type="entry name" value="Cadherin-like"/>
    <property type="match status" value="2"/>
</dbReference>
<dbReference type="GO" id="GO:0005509">
    <property type="term" value="F:calcium ion binding"/>
    <property type="evidence" value="ECO:0007669"/>
    <property type="project" value="UniProtKB-UniRule"/>
</dbReference>
<evidence type="ECO:0000256" key="3">
    <source>
        <dbReference type="ARBA" id="ARBA00022737"/>
    </source>
</evidence>
<evidence type="ECO:0000256" key="6">
    <source>
        <dbReference type="ARBA" id="ARBA00022989"/>
    </source>
</evidence>
<keyword evidence="7" id="KW-0472">Membrane</keyword>
<dbReference type="GO" id="GO:0007156">
    <property type="term" value="P:homophilic cell adhesion via plasma membrane adhesion molecules"/>
    <property type="evidence" value="ECO:0007669"/>
    <property type="project" value="InterPro"/>
</dbReference>
<organism evidence="10">
    <name type="scientific">Arion vulgaris</name>
    <dbReference type="NCBI Taxonomy" id="1028688"/>
    <lineage>
        <taxon>Eukaryota</taxon>
        <taxon>Metazoa</taxon>
        <taxon>Spiralia</taxon>
        <taxon>Lophotrochozoa</taxon>
        <taxon>Mollusca</taxon>
        <taxon>Gastropoda</taxon>
        <taxon>Heterobranchia</taxon>
        <taxon>Euthyneura</taxon>
        <taxon>Panpulmonata</taxon>
        <taxon>Eupulmonata</taxon>
        <taxon>Stylommatophora</taxon>
        <taxon>Helicina</taxon>
        <taxon>Arionoidea</taxon>
        <taxon>Arionidae</taxon>
        <taxon>Arion</taxon>
    </lineage>
</organism>
<feature type="domain" description="Cadherin" evidence="9">
    <location>
        <begin position="1"/>
        <end position="72"/>
    </location>
</feature>
<accession>A0A0B6Y5P0</accession>
<dbReference type="InterPro" id="IPR015919">
    <property type="entry name" value="Cadherin-like_sf"/>
</dbReference>
<evidence type="ECO:0000256" key="5">
    <source>
        <dbReference type="ARBA" id="ARBA00022889"/>
    </source>
</evidence>
<keyword evidence="3" id="KW-0677">Repeat</keyword>
<dbReference type="InterPro" id="IPR050971">
    <property type="entry name" value="Cadherin-domain_protein"/>
</dbReference>
<dbReference type="SMART" id="SM00112">
    <property type="entry name" value="CA"/>
    <property type="match status" value="1"/>
</dbReference>
<protein>
    <recommendedName>
        <fullName evidence="9">Cadherin domain-containing protein</fullName>
    </recommendedName>
</protein>
<evidence type="ECO:0000256" key="1">
    <source>
        <dbReference type="ARBA" id="ARBA00004370"/>
    </source>
</evidence>
<dbReference type="InterPro" id="IPR002126">
    <property type="entry name" value="Cadherin-like_dom"/>
</dbReference>